<comment type="caution">
    <text evidence="1">The sequence shown here is derived from an EMBL/GenBank/DDBJ whole genome shotgun (WGS) entry which is preliminary data.</text>
</comment>
<protein>
    <submittedName>
        <fullName evidence="1">Oxidoreductase</fullName>
    </submittedName>
</protein>
<proteinExistence type="predicted"/>
<dbReference type="EMBL" id="BMXE01000001">
    <property type="protein sequence ID" value="GHB22937.1"/>
    <property type="molecule type" value="Genomic_DNA"/>
</dbReference>
<dbReference type="InterPro" id="IPR036291">
    <property type="entry name" value="NAD(P)-bd_dom_sf"/>
</dbReference>
<accession>A0ABQ3E6T4</accession>
<name>A0ABQ3E6T4_9HYPH</name>
<gene>
    <name evidence="1" type="ORF">GCM10007094_08960</name>
</gene>
<evidence type="ECO:0000313" key="2">
    <source>
        <dbReference type="Proteomes" id="UP000637980"/>
    </source>
</evidence>
<evidence type="ECO:0000313" key="1">
    <source>
        <dbReference type="EMBL" id="GHB22937.1"/>
    </source>
</evidence>
<reference evidence="2" key="1">
    <citation type="journal article" date="2019" name="Int. J. Syst. Evol. Microbiol.">
        <title>The Global Catalogue of Microorganisms (GCM) 10K type strain sequencing project: providing services to taxonomists for standard genome sequencing and annotation.</title>
        <authorList>
            <consortium name="The Broad Institute Genomics Platform"/>
            <consortium name="The Broad Institute Genome Sequencing Center for Infectious Disease"/>
            <person name="Wu L."/>
            <person name="Ma J."/>
        </authorList>
    </citation>
    <scope>NUCLEOTIDE SEQUENCE [LARGE SCALE GENOMIC DNA]</scope>
    <source>
        <strain evidence="2">KCTC 12861</strain>
    </source>
</reference>
<organism evidence="1 2">
    <name type="scientific">Pseudovibrio japonicus</name>
    <dbReference type="NCBI Taxonomy" id="366534"/>
    <lineage>
        <taxon>Bacteria</taxon>
        <taxon>Pseudomonadati</taxon>
        <taxon>Pseudomonadota</taxon>
        <taxon>Alphaproteobacteria</taxon>
        <taxon>Hyphomicrobiales</taxon>
        <taxon>Stappiaceae</taxon>
        <taxon>Pseudovibrio</taxon>
    </lineage>
</organism>
<dbReference type="Proteomes" id="UP000637980">
    <property type="component" value="Unassembled WGS sequence"/>
</dbReference>
<sequence>MTTQLEAAGWETRAFDRATQNMKEAAWDVDVIVNGANPRYPLWKTEVLPFTHQVIEAAKQTGATVLLPGNNYCFGPDMPPVIGPNTRQRATNELGLIRIEMERLYKTSGVRTILLRAGDFVDTSASGNWFDLIMVKKLAKGKLVYPGKTDVPHAWAYLPDMARAAVQLLEMREKLNTYEDISFPGYTWTGNQMGKALTSLTNHEVRIKSFDWWMMKLSKPVWPMAKHLLEMRYLWDVPHWMERTRFDELLPHFQATPESEALEKAISHLPALQPSNIRRPNPQIRAA</sequence>
<dbReference type="Gene3D" id="3.40.50.720">
    <property type="entry name" value="NAD(P)-binding Rossmann-like Domain"/>
    <property type="match status" value="1"/>
</dbReference>
<dbReference type="SUPFAM" id="SSF51735">
    <property type="entry name" value="NAD(P)-binding Rossmann-fold domains"/>
    <property type="match status" value="1"/>
</dbReference>
<keyword evidence="2" id="KW-1185">Reference proteome</keyword>